<dbReference type="InterPro" id="IPR011051">
    <property type="entry name" value="RmlC_Cupin_sf"/>
</dbReference>
<keyword evidence="3" id="KW-1185">Reference proteome</keyword>
<dbReference type="EMBL" id="JBHSIV010000006">
    <property type="protein sequence ID" value="MFC5062140.1"/>
    <property type="molecule type" value="Genomic_DNA"/>
</dbReference>
<reference evidence="3" key="1">
    <citation type="journal article" date="2019" name="Int. J. Syst. Evol. Microbiol.">
        <title>The Global Catalogue of Microorganisms (GCM) 10K type strain sequencing project: providing services to taxonomists for standard genome sequencing and annotation.</title>
        <authorList>
            <consortium name="The Broad Institute Genomics Platform"/>
            <consortium name="The Broad Institute Genome Sequencing Center for Infectious Disease"/>
            <person name="Wu L."/>
            <person name="Ma J."/>
        </authorList>
    </citation>
    <scope>NUCLEOTIDE SEQUENCE [LARGE SCALE GENOMIC DNA]</scope>
    <source>
        <strain evidence="3">CGMCC 4.7093</strain>
    </source>
</reference>
<dbReference type="Gene3D" id="2.60.120.10">
    <property type="entry name" value="Jelly Rolls"/>
    <property type="match status" value="1"/>
</dbReference>
<evidence type="ECO:0000313" key="2">
    <source>
        <dbReference type="EMBL" id="MFC5062140.1"/>
    </source>
</evidence>
<sequence length="117" mass="12290">MTFQIVDQAALPTGRGPHPAASPFEKRVGEELGLTAFGLYQIELPAGEETVPHDHRDDGAEDAYAIVSGHGWLVVDGGETPVEPGQYMAVTVESSRYLRAGADGLVFIAVCATPPAA</sequence>
<name>A0ABV9YKU5_9PSEU</name>
<dbReference type="InterPro" id="IPR014710">
    <property type="entry name" value="RmlC-like_jellyroll"/>
</dbReference>
<dbReference type="SUPFAM" id="SSF51182">
    <property type="entry name" value="RmlC-like cupins"/>
    <property type="match status" value="1"/>
</dbReference>
<comment type="caution">
    <text evidence="2">The sequence shown here is derived from an EMBL/GenBank/DDBJ whole genome shotgun (WGS) entry which is preliminary data.</text>
</comment>
<evidence type="ECO:0000313" key="3">
    <source>
        <dbReference type="Proteomes" id="UP001595947"/>
    </source>
</evidence>
<gene>
    <name evidence="2" type="ORF">ACFPBZ_07980</name>
</gene>
<evidence type="ECO:0000256" key="1">
    <source>
        <dbReference type="SAM" id="MobiDB-lite"/>
    </source>
</evidence>
<protein>
    <submittedName>
        <fullName evidence="2">Cupin</fullName>
    </submittedName>
</protein>
<dbReference type="Proteomes" id="UP001595947">
    <property type="component" value="Unassembled WGS sequence"/>
</dbReference>
<dbReference type="RefSeq" id="WP_378035486.1">
    <property type="nucleotide sequence ID" value="NZ_JBHSIV010000006.1"/>
</dbReference>
<feature type="region of interest" description="Disordered" evidence="1">
    <location>
        <begin position="1"/>
        <end position="21"/>
    </location>
</feature>
<proteinExistence type="predicted"/>
<accession>A0ABV9YKU5</accession>
<organism evidence="2 3">
    <name type="scientific">Actinomycetospora atypica</name>
    <dbReference type="NCBI Taxonomy" id="1290095"/>
    <lineage>
        <taxon>Bacteria</taxon>
        <taxon>Bacillati</taxon>
        <taxon>Actinomycetota</taxon>
        <taxon>Actinomycetes</taxon>
        <taxon>Pseudonocardiales</taxon>
        <taxon>Pseudonocardiaceae</taxon>
        <taxon>Actinomycetospora</taxon>
    </lineage>
</organism>